<evidence type="ECO:0000313" key="1">
    <source>
        <dbReference type="EMBL" id="MBB4799664.1"/>
    </source>
</evidence>
<gene>
    <name evidence="1" type="ORF">HNP32_003424</name>
</gene>
<name>A0A7W7ISD2_9CAUL</name>
<dbReference type="Gene3D" id="3.40.630.30">
    <property type="match status" value="1"/>
</dbReference>
<dbReference type="EMBL" id="JACHKY010000007">
    <property type="protein sequence ID" value="MBB4799664.1"/>
    <property type="molecule type" value="Genomic_DNA"/>
</dbReference>
<dbReference type="SUPFAM" id="SSF55729">
    <property type="entry name" value="Acyl-CoA N-acyltransferases (Nat)"/>
    <property type="match status" value="1"/>
</dbReference>
<comment type="caution">
    <text evidence="1">The sequence shown here is derived from an EMBL/GenBank/DDBJ whole genome shotgun (WGS) entry which is preliminary data.</text>
</comment>
<dbReference type="RefSeq" id="WP_184273380.1">
    <property type="nucleotide sequence ID" value="NZ_JACHKY010000007.1"/>
</dbReference>
<dbReference type="Proteomes" id="UP000539957">
    <property type="component" value="Unassembled WGS sequence"/>
</dbReference>
<sequence length="137" mass="15211">MTHRATLADLDKVVRLGVAFHAASPHNVDPVDMDEWRAFAGRLIESGGVFVSDGGMIGGAICPMYFNPAVIYAYELFWYAPDGSGRALNKAFREWAKEAGAVGIQWTALHDDNLPRVDAIYRRSGAYPTEVAYRERF</sequence>
<protein>
    <recommendedName>
        <fullName evidence="3">N-acetyltransferase domain-containing protein</fullName>
    </recommendedName>
</protein>
<reference evidence="1 2" key="1">
    <citation type="submission" date="2020-08" db="EMBL/GenBank/DDBJ databases">
        <title>Functional genomics of gut bacteria from endangered species of beetles.</title>
        <authorList>
            <person name="Carlos-Shanley C."/>
        </authorList>
    </citation>
    <scope>NUCLEOTIDE SEQUENCE [LARGE SCALE GENOMIC DNA]</scope>
    <source>
        <strain evidence="1 2">S00123</strain>
    </source>
</reference>
<evidence type="ECO:0008006" key="3">
    <source>
        <dbReference type="Google" id="ProtNLM"/>
    </source>
</evidence>
<dbReference type="AlphaFoldDB" id="A0A7W7ISD2"/>
<proteinExistence type="predicted"/>
<organism evidence="1 2">
    <name type="scientific">Brevundimonas bullata</name>
    <dbReference type="NCBI Taxonomy" id="13160"/>
    <lineage>
        <taxon>Bacteria</taxon>
        <taxon>Pseudomonadati</taxon>
        <taxon>Pseudomonadota</taxon>
        <taxon>Alphaproteobacteria</taxon>
        <taxon>Caulobacterales</taxon>
        <taxon>Caulobacteraceae</taxon>
        <taxon>Brevundimonas</taxon>
    </lineage>
</organism>
<dbReference type="InterPro" id="IPR016181">
    <property type="entry name" value="Acyl_CoA_acyltransferase"/>
</dbReference>
<accession>A0A7W7ISD2</accession>
<evidence type="ECO:0000313" key="2">
    <source>
        <dbReference type="Proteomes" id="UP000539957"/>
    </source>
</evidence>
<keyword evidence="2" id="KW-1185">Reference proteome</keyword>